<keyword evidence="1" id="KW-0732">Signal</keyword>
<evidence type="ECO:0000313" key="3">
    <source>
        <dbReference type="Proteomes" id="UP000435243"/>
    </source>
</evidence>
<proteinExistence type="predicted"/>
<organism evidence="2 3">
    <name type="scientific">Alteraurantiacibacter aestuarii</name>
    <dbReference type="NCBI Taxonomy" id="650004"/>
    <lineage>
        <taxon>Bacteria</taxon>
        <taxon>Pseudomonadati</taxon>
        <taxon>Pseudomonadota</taxon>
        <taxon>Alphaproteobacteria</taxon>
        <taxon>Sphingomonadales</taxon>
        <taxon>Erythrobacteraceae</taxon>
        <taxon>Alteraurantiacibacter</taxon>
    </lineage>
</organism>
<reference evidence="2 3" key="1">
    <citation type="submission" date="2019-12" db="EMBL/GenBank/DDBJ databases">
        <title>Genomic-based taxomic classification of the family Erythrobacteraceae.</title>
        <authorList>
            <person name="Xu L."/>
        </authorList>
    </citation>
    <scope>NUCLEOTIDE SEQUENCE [LARGE SCALE GENOMIC DNA]</scope>
    <source>
        <strain evidence="2 3">JCM 16339</strain>
    </source>
</reference>
<name>A0A844ZN52_9SPHN</name>
<dbReference type="AlphaFoldDB" id="A0A844ZN52"/>
<dbReference type="RefSeq" id="WP_160591878.1">
    <property type="nucleotide sequence ID" value="NZ_BAAAFP010000001.1"/>
</dbReference>
<gene>
    <name evidence="2" type="ORF">GRI32_10110</name>
</gene>
<accession>A0A844ZN52</accession>
<dbReference type="OrthoDB" id="7428103at2"/>
<feature type="chain" id="PRO_5032361903" evidence="1">
    <location>
        <begin position="26"/>
        <end position="203"/>
    </location>
</feature>
<keyword evidence="3" id="KW-1185">Reference proteome</keyword>
<feature type="signal peptide" evidence="1">
    <location>
        <begin position="1"/>
        <end position="25"/>
    </location>
</feature>
<comment type="caution">
    <text evidence="2">The sequence shown here is derived from an EMBL/GenBank/DDBJ whole genome shotgun (WGS) entry which is preliminary data.</text>
</comment>
<sequence>MKHAIKTIFALAACSAALSACTTPAYVSPVEVTRFTGAAPAQLGQGTISVEAAPGRDSASIEFTVFRDQLERELSVIGYHVVASRGSQVAMLDIARTVAEGERRSPVSVGGGAGVGSYGSGVGLGVGIDLSGSPPDRIDTQVAVSIRRATGGANLWEGRARFTATDNSDYVDPALAADRAIAALFTDFPGQSGETIEITPEDQ</sequence>
<dbReference type="Proteomes" id="UP000435243">
    <property type="component" value="Unassembled WGS sequence"/>
</dbReference>
<protein>
    <submittedName>
        <fullName evidence="2">DUF4136 domain-containing protein</fullName>
    </submittedName>
</protein>
<dbReference type="EMBL" id="WTYY01000005">
    <property type="protein sequence ID" value="MXO89093.1"/>
    <property type="molecule type" value="Genomic_DNA"/>
</dbReference>
<evidence type="ECO:0000313" key="2">
    <source>
        <dbReference type="EMBL" id="MXO89093.1"/>
    </source>
</evidence>
<evidence type="ECO:0000256" key="1">
    <source>
        <dbReference type="SAM" id="SignalP"/>
    </source>
</evidence>
<dbReference type="PROSITE" id="PS51257">
    <property type="entry name" value="PROKAR_LIPOPROTEIN"/>
    <property type="match status" value="1"/>
</dbReference>